<feature type="domain" description="Glycosyl transferase family 28 C-terminal" evidence="2">
    <location>
        <begin position="270"/>
        <end position="343"/>
    </location>
</feature>
<dbReference type="InterPro" id="IPR007235">
    <property type="entry name" value="Glyco_trans_28_C"/>
</dbReference>
<dbReference type="GO" id="GO:0005975">
    <property type="term" value="P:carbohydrate metabolic process"/>
    <property type="evidence" value="ECO:0007669"/>
    <property type="project" value="InterPro"/>
</dbReference>
<dbReference type="SUPFAM" id="SSF88713">
    <property type="entry name" value="Glycoside hydrolase/deacetylase"/>
    <property type="match status" value="1"/>
</dbReference>
<reference evidence="4" key="1">
    <citation type="submission" date="2016-10" db="EMBL/GenBank/DDBJ databases">
        <authorList>
            <person name="Varghese N."/>
            <person name="Submissions S."/>
        </authorList>
    </citation>
    <scope>NUCLEOTIDE SEQUENCE [LARGE SCALE GENOMIC DNA]</scope>
    <source>
        <strain evidence="4">BL36</strain>
    </source>
</reference>
<keyword evidence="3" id="KW-0808">Transferase</keyword>
<dbReference type="Gene3D" id="3.40.50.2000">
    <property type="entry name" value="Glycogen Phosphorylase B"/>
    <property type="match status" value="2"/>
</dbReference>
<evidence type="ECO:0000313" key="4">
    <source>
        <dbReference type="Proteomes" id="UP000199048"/>
    </source>
</evidence>
<organism evidence="3 4">
    <name type="scientific">Methylobacterium pseudosasicola</name>
    <dbReference type="NCBI Taxonomy" id="582667"/>
    <lineage>
        <taxon>Bacteria</taxon>
        <taxon>Pseudomonadati</taxon>
        <taxon>Pseudomonadota</taxon>
        <taxon>Alphaproteobacteria</taxon>
        <taxon>Hyphomicrobiales</taxon>
        <taxon>Methylobacteriaceae</taxon>
        <taxon>Methylobacterium</taxon>
    </lineage>
</organism>
<accession>A0A1I4IWC6</accession>
<dbReference type="InterPro" id="IPR011330">
    <property type="entry name" value="Glyco_hydro/deAcase_b/a-brl"/>
</dbReference>
<dbReference type="Proteomes" id="UP000199048">
    <property type="component" value="Unassembled WGS sequence"/>
</dbReference>
<dbReference type="SUPFAM" id="SSF53756">
    <property type="entry name" value="UDP-Glycosyltransferase/glycogen phosphorylase"/>
    <property type="match status" value="1"/>
</dbReference>
<sequence length="748" mass="77291">MRVLIAVTHLLGAGHLTRAAALARAFAAAGHEALLVSGGRPAPMVRPEGLRLVQLPPLHVAGTDFSRPLGPDGSPADAALFARRRALLLDTLAEFAPDAVITELFPFGRRALAAEFLALVEAAHAHRPRPLVLASVRDILVASSKPERIAQAHDRVARLYDAVLVHGDPALVPLDASWPLDAGTAEKIRYTGYVDDGTACLPGAAGKGVLVAAGSGPAGLGLLRAAVEAARLQPTLGWRILAGHGVPEADLSALGHGLPDGTIERARPDYRALLAGAALSVSQCGYNTAIDLLATATPAVLVPFEAGGETEQRLRAECLAGRGLARVLPEADLNAASLLQAVKVQLGAKPPEPHGIDLGGAVRTVGIVEDLFLVGRGAQVVPAGRTVPDTALVPSPARERGYGAAGTSQLVSLAASADQSADRPQAPLPPPSAGEGAPRRGSGEVQRDGAGFGSEHDLSGHGAPLSPPAAQGTLPRRGGRESARLGFTALRKTLDEAAARGLRVPFWWRDDDAVAATPALDRLIDLAEAHAVPLLLAAIPARIEPSLGDRLASAKRLSVAVHGLAHHNHAPPGEKPAEFGAHRPLDVLESEAAAGLRIARERLPEAGLLPVFVPPWNRFAPALAAALPGLGYRGLSAVPGPAIPGLVQLDATLDPIDWRDTRSLRDPDALLQNLAAGIARDASQPIGLLTHHLAHDAALWAFVADLLETCCGHPAVTCLDPRSLFIGAAVETGAAGSTLQRSVAARKG</sequence>
<name>A0A1I4IWC6_9HYPH</name>
<gene>
    <name evidence="3" type="ORF">SAMN05192568_10077</name>
</gene>
<feature type="compositionally biased region" description="Basic and acidic residues" evidence="1">
    <location>
        <begin position="437"/>
        <end position="447"/>
    </location>
</feature>
<dbReference type="STRING" id="582667.SAMN05192568_10077"/>
<dbReference type="PANTHER" id="PTHR21015:SF28">
    <property type="entry name" value="SLL1722 PROTEIN"/>
    <property type="match status" value="1"/>
</dbReference>
<evidence type="ECO:0000259" key="2">
    <source>
        <dbReference type="Pfam" id="PF04101"/>
    </source>
</evidence>
<dbReference type="InterPro" id="IPR049591">
    <property type="entry name" value="CE4_u4-like"/>
</dbReference>
<keyword evidence="4" id="KW-1185">Reference proteome</keyword>
<protein>
    <submittedName>
        <fullName evidence="3">Predicted glycosyl transferase</fullName>
    </submittedName>
</protein>
<proteinExistence type="predicted"/>
<dbReference type="GO" id="GO:0016758">
    <property type="term" value="F:hexosyltransferase activity"/>
    <property type="evidence" value="ECO:0007669"/>
    <property type="project" value="InterPro"/>
</dbReference>
<dbReference type="Gene3D" id="3.20.20.370">
    <property type="entry name" value="Glycoside hydrolase/deacetylase"/>
    <property type="match status" value="1"/>
</dbReference>
<dbReference type="AlphaFoldDB" id="A0A1I4IWC6"/>
<dbReference type="EMBL" id="FOTK01000007">
    <property type="protein sequence ID" value="SFL58668.1"/>
    <property type="molecule type" value="Genomic_DNA"/>
</dbReference>
<evidence type="ECO:0000256" key="1">
    <source>
        <dbReference type="SAM" id="MobiDB-lite"/>
    </source>
</evidence>
<dbReference type="PANTHER" id="PTHR21015">
    <property type="entry name" value="UDP-N-ACETYLGLUCOSAMINE--N-ACETYLMURAMYL-(PENTAPEPTIDE) PYROPHOSPHORYL-UNDECAPRENOL N-ACETYLGLUCOSAMINE TRANSFERASE 1"/>
    <property type="match status" value="1"/>
</dbReference>
<feature type="region of interest" description="Disordered" evidence="1">
    <location>
        <begin position="413"/>
        <end position="480"/>
    </location>
</feature>
<dbReference type="Pfam" id="PF04101">
    <property type="entry name" value="Glyco_tran_28_C"/>
    <property type="match status" value="1"/>
</dbReference>
<dbReference type="RefSeq" id="WP_244537072.1">
    <property type="nucleotide sequence ID" value="NZ_FOTK01000007.1"/>
</dbReference>
<dbReference type="CDD" id="cd10928">
    <property type="entry name" value="CE4_u4"/>
    <property type="match status" value="1"/>
</dbReference>
<evidence type="ECO:0000313" key="3">
    <source>
        <dbReference type="EMBL" id="SFL58668.1"/>
    </source>
</evidence>